<dbReference type="InterPro" id="IPR002885">
    <property type="entry name" value="PPR_rpt"/>
</dbReference>
<protein>
    <recommendedName>
        <fullName evidence="6">Pentatricopeptide repeat protein</fullName>
    </recommendedName>
</protein>
<proteinExistence type="predicted"/>
<sequence>MQHVCRSCILRLGQPWRTPAQPRRWPQPWPQISWRMNHTSSLLDDRKSSSKDDGHLEIHLGRDYHEAERFWTTDVDWSAANFPELSNTLGVDQLLTLAAPPLLVFRKVATDSSKSNLEPERLTLDGSSQSMEEDLEAVAIDEALDKDSQEEHQEHSEQYESTPAQQVDVYSKRRRAPLLLSRRDKSQLEIVRHTSQKEKTNFAQASTDFTSWKRLLIGISNPESKSLSFIERRMHHDILALDSFDSMRSFLNYSSPDHKRKARDRILLYTTLRYAPEKGAMLLQALLSASRLPFYMVEDSLGFLAHSLRQMEAGMKQRCARELADTVLQAFQLTKKGFIRLMQNTVYSIMDALPPTQLENWFHQLMFHETPLHKYTLLQFASRFAKMSATKDLSLDIWRDLCQTKSLDINTPLGASLCTSLLTFKDDDLHALDENSATPAELFQCLLDLGLVPNVITYTCIIHSLCVRKELRTAMEVFEVMKQHGVQPDEYTYSVMINGCKSCGDFETMLRFALDARAADIRDPVVWNDIIHATFLACLKEPRVPGGVRRARCIVWGPMNAIFARFFQPEPLRSLITTQFTDVREFMEKQGFVPSKMQGVFREISPLAPREVVQPTSSTLGLMVLGFVRHLPRPIEVVRFYDHFKKMLKEGDPVAQIIVQEQGSIVHNIVLRALLKWKGTLRIMLDIIRDMMTDISPAAAATIPSSQHKSEPQNSKSSPNLATNIEQIAVDFDISGIGADNTIAAVDIMEAEGEIANGEDSPIDAILSNLGDVSGEARPPIRHPRPSVYTWSILIKAFMSERRTQEAEHILKLMQVHGVKPNIVTWNTLAAEYARLGNTKQAVEAMSRLEAAGFKSDDWTLRAFARIGDKAKAIALMEQKVEENKLAKAAIEEREQQQQKADEAGIEEISTLEVEMEGNGLSARQEQVPETREGVRQWSPREETPSPGKETQSEVQDPSRPTEEPRSVSGEATETAREEAQKPVAKAPVPTKADFGAWDDFLWDYAAEPEPEPEAEEQGKREESEA</sequence>
<reference evidence="4 5" key="1">
    <citation type="submission" date="2024-03" db="EMBL/GenBank/DDBJ databases">
        <title>A high-quality draft genome sequence of Diaporthe vaccinii, a causative agent of upright dieback and viscid rot disease in cranberry plants.</title>
        <authorList>
            <person name="Sarrasin M."/>
            <person name="Lang B.F."/>
            <person name="Burger G."/>
        </authorList>
    </citation>
    <scope>NUCLEOTIDE SEQUENCE [LARGE SCALE GENOMIC DNA]</scope>
    <source>
        <strain evidence="4 5">IS7</strain>
    </source>
</reference>
<dbReference type="NCBIfam" id="TIGR00756">
    <property type="entry name" value="PPR"/>
    <property type="match status" value="2"/>
</dbReference>
<feature type="compositionally biased region" description="Basic and acidic residues" evidence="3">
    <location>
        <begin position="1017"/>
        <end position="1026"/>
    </location>
</feature>
<feature type="compositionally biased region" description="Basic and acidic residues" evidence="3">
    <location>
        <begin position="927"/>
        <end position="944"/>
    </location>
</feature>
<keyword evidence="5" id="KW-1185">Reference proteome</keyword>
<feature type="compositionally biased region" description="Basic and acidic residues" evidence="3">
    <location>
        <begin position="147"/>
        <end position="158"/>
    </location>
</feature>
<feature type="coiled-coil region" evidence="2">
    <location>
        <begin position="874"/>
        <end position="907"/>
    </location>
</feature>
<feature type="repeat" description="PPR" evidence="1">
    <location>
        <begin position="787"/>
        <end position="821"/>
    </location>
</feature>
<evidence type="ECO:0008006" key="6">
    <source>
        <dbReference type="Google" id="ProtNLM"/>
    </source>
</evidence>
<feature type="repeat" description="PPR" evidence="1">
    <location>
        <begin position="454"/>
        <end position="488"/>
    </location>
</feature>
<gene>
    <name evidence="4" type="ORF">FJTKL_01052</name>
</gene>
<feature type="region of interest" description="Disordered" evidence="3">
    <location>
        <begin position="147"/>
        <end position="167"/>
    </location>
</feature>
<feature type="region of interest" description="Disordered" evidence="3">
    <location>
        <begin position="913"/>
        <end position="1026"/>
    </location>
</feature>
<organism evidence="4 5">
    <name type="scientific">Diaporthe vaccinii</name>
    <dbReference type="NCBI Taxonomy" id="105482"/>
    <lineage>
        <taxon>Eukaryota</taxon>
        <taxon>Fungi</taxon>
        <taxon>Dikarya</taxon>
        <taxon>Ascomycota</taxon>
        <taxon>Pezizomycotina</taxon>
        <taxon>Sordariomycetes</taxon>
        <taxon>Sordariomycetidae</taxon>
        <taxon>Diaporthales</taxon>
        <taxon>Diaporthaceae</taxon>
        <taxon>Diaporthe</taxon>
        <taxon>Diaporthe eres species complex</taxon>
    </lineage>
</organism>
<comment type="caution">
    <text evidence="4">The sequence shown here is derived from an EMBL/GenBank/DDBJ whole genome shotgun (WGS) entry which is preliminary data.</text>
</comment>
<evidence type="ECO:0000256" key="3">
    <source>
        <dbReference type="SAM" id="MobiDB-lite"/>
    </source>
</evidence>
<dbReference type="EMBL" id="JBAWTH010000011">
    <property type="protein sequence ID" value="KAL2289721.1"/>
    <property type="molecule type" value="Genomic_DNA"/>
</dbReference>
<dbReference type="Proteomes" id="UP001600888">
    <property type="component" value="Unassembled WGS sequence"/>
</dbReference>
<dbReference type="PANTHER" id="PTHR47938:SF35">
    <property type="entry name" value="PENTATRICOPEPTIDE REPEAT-CONTAINING PROTEIN 4, MITOCHONDRIAL-RELATED"/>
    <property type="match status" value="1"/>
</dbReference>
<dbReference type="Pfam" id="PF13041">
    <property type="entry name" value="PPR_2"/>
    <property type="match status" value="2"/>
</dbReference>
<evidence type="ECO:0000256" key="2">
    <source>
        <dbReference type="SAM" id="Coils"/>
    </source>
</evidence>
<evidence type="ECO:0000256" key="1">
    <source>
        <dbReference type="PROSITE-ProRule" id="PRU00708"/>
    </source>
</evidence>
<accession>A0ABR4F5B9</accession>
<keyword evidence="2" id="KW-0175">Coiled coil</keyword>
<dbReference type="Gene3D" id="1.25.40.10">
    <property type="entry name" value="Tetratricopeptide repeat domain"/>
    <property type="match status" value="2"/>
</dbReference>
<name>A0ABR4F5B9_9PEZI</name>
<dbReference type="InterPro" id="IPR011990">
    <property type="entry name" value="TPR-like_helical_dom_sf"/>
</dbReference>
<feature type="repeat" description="PPR" evidence="1">
    <location>
        <begin position="822"/>
        <end position="856"/>
    </location>
</feature>
<evidence type="ECO:0000313" key="5">
    <source>
        <dbReference type="Proteomes" id="UP001600888"/>
    </source>
</evidence>
<feature type="compositionally biased region" description="Acidic residues" evidence="3">
    <location>
        <begin position="1007"/>
        <end position="1016"/>
    </location>
</feature>
<dbReference type="PROSITE" id="PS51375">
    <property type="entry name" value="PPR"/>
    <property type="match status" value="3"/>
</dbReference>
<evidence type="ECO:0000313" key="4">
    <source>
        <dbReference type="EMBL" id="KAL2289721.1"/>
    </source>
</evidence>
<dbReference type="PANTHER" id="PTHR47938">
    <property type="entry name" value="RESPIRATORY COMPLEX I CHAPERONE (CIA84), PUTATIVE (AFU_ORTHOLOGUE AFUA_2G06020)-RELATED"/>
    <property type="match status" value="1"/>
</dbReference>